<dbReference type="InterPro" id="IPR039764">
    <property type="entry name" value="HABP4/SERBP1-like"/>
</dbReference>
<evidence type="ECO:0000313" key="6">
    <source>
        <dbReference type="Proteomes" id="UP000094569"/>
    </source>
</evidence>
<dbReference type="Proteomes" id="UP000094569">
    <property type="component" value="Unassembled WGS sequence"/>
</dbReference>
<feature type="compositionally biased region" description="Basic and acidic residues" evidence="3">
    <location>
        <begin position="132"/>
        <end position="142"/>
    </location>
</feature>
<dbReference type="VEuPathDB" id="FungiDB:SI65_05858"/>
<evidence type="ECO:0000256" key="1">
    <source>
        <dbReference type="ARBA" id="ARBA00004496"/>
    </source>
</evidence>
<comment type="subcellular location">
    <subcellularLocation>
        <location evidence="1">Cytoplasm</location>
    </subcellularLocation>
</comment>
<dbReference type="SMART" id="SM01233">
    <property type="entry name" value="HABP4_PAI-RBP1"/>
    <property type="match status" value="1"/>
</dbReference>
<dbReference type="Gene3D" id="6.10.140.1040">
    <property type="match status" value="1"/>
</dbReference>
<dbReference type="Pfam" id="PF09598">
    <property type="entry name" value="Stm1_N"/>
    <property type="match status" value="1"/>
</dbReference>
<dbReference type="OrthoDB" id="5426471at2759"/>
<dbReference type="EMBL" id="JXNT01000005">
    <property type="protein sequence ID" value="ODM19241.1"/>
    <property type="molecule type" value="Genomic_DNA"/>
</dbReference>
<feature type="compositionally biased region" description="Gly residues" evidence="3">
    <location>
        <begin position="258"/>
        <end position="283"/>
    </location>
</feature>
<dbReference type="GO" id="GO:0005737">
    <property type="term" value="C:cytoplasm"/>
    <property type="evidence" value="ECO:0007669"/>
    <property type="project" value="UniProtKB-SubCell"/>
</dbReference>
<dbReference type="STRING" id="573508.A0A1E3BEM7"/>
<keyword evidence="6" id="KW-1185">Reference proteome</keyword>
<dbReference type="PANTHER" id="PTHR12299">
    <property type="entry name" value="HYALURONIC ACID-BINDING PROTEIN 4"/>
    <property type="match status" value="1"/>
</dbReference>
<dbReference type="InterPro" id="IPR006861">
    <property type="entry name" value="HABP4_PAIRBP1-bd"/>
</dbReference>
<proteinExistence type="predicted"/>
<protein>
    <recommendedName>
        <fullName evidence="4">Hyaluronan/mRNA-binding protein domain-containing protein</fullName>
    </recommendedName>
</protein>
<sequence length="301" mass="32868">MAEIRSKNVYELLGNDPELDPNRAPEPPTKALDKPAPRLGKRDAPKEAPSQPRENTGRRGQRFQGNEAAYRDRNAGRRNNVDRPVDEANNPDRRGFNARDNRGGRSRNDRQNRSGVTDSRKQINQGWGGQSGDKEFDDEKAGQKIAQTDENEPQTPAAEEPEEPADKAKSFADYLAEKAAAGDLSAKPVRAANEGTKPDGKWAQAKEFKRGEDEEEYIKGKEDKSSKGPKQRKEKNYLDVDLRFVEPPRSSGERGGPRGRGGRGGRGSGRGGRGNGPRAGGERAGAAPVTVDEKNFPSLGS</sequence>
<feature type="compositionally biased region" description="Basic and acidic residues" evidence="3">
    <location>
        <begin position="31"/>
        <end position="46"/>
    </location>
</feature>
<dbReference type="GO" id="GO:0005634">
    <property type="term" value="C:nucleus"/>
    <property type="evidence" value="ECO:0007669"/>
    <property type="project" value="TreeGrafter"/>
</dbReference>
<feature type="compositionally biased region" description="Basic and acidic residues" evidence="3">
    <location>
        <begin position="69"/>
        <end position="112"/>
    </location>
</feature>
<feature type="compositionally biased region" description="Basic and acidic residues" evidence="3">
    <location>
        <begin position="234"/>
        <end position="256"/>
    </location>
</feature>
<gene>
    <name evidence="5" type="ORF">SI65_05858</name>
</gene>
<accession>A0A1E3BEM7</accession>
<evidence type="ECO:0000256" key="3">
    <source>
        <dbReference type="SAM" id="MobiDB-lite"/>
    </source>
</evidence>
<dbReference type="InterPro" id="IPR019084">
    <property type="entry name" value="STM1-like_N"/>
</dbReference>
<feature type="region of interest" description="Disordered" evidence="3">
    <location>
        <begin position="1"/>
        <end position="301"/>
    </location>
</feature>
<evidence type="ECO:0000313" key="5">
    <source>
        <dbReference type="EMBL" id="ODM19241.1"/>
    </source>
</evidence>
<dbReference type="GO" id="GO:0003723">
    <property type="term" value="F:RNA binding"/>
    <property type="evidence" value="ECO:0007669"/>
    <property type="project" value="InterPro"/>
</dbReference>
<feature type="compositionally biased region" description="Basic and acidic residues" evidence="3">
    <location>
        <begin position="196"/>
        <end position="226"/>
    </location>
</feature>
<name>A0A1E3BEM7_ASPCR</name>
<feature type="domain" description="Hyaluronan/mRNA-binding protein" evidence="4">
    <location>
        <begin position="104"/>
        <end position="195"/>
    </location>
</feature>
<keyword evidence="2" id="KW-0963">Cytoplasm</keyword>
<organism evidence="5 6">
    <name type="scientific">Aspergillus cristatus</name>
    <name type="common">Chinese Fuzhuan brick tea-fermentation fungus</name>
    <name type="synonym">Eurotium cristatum</name>
    <dbReference type="NCBI Taxonomy" id="573508"/>
    <lineage>
        <taxon>Eukaryota</taxon>
        <taxon>Fungi</taxon>
        <taxon>Dikarya</taxon>
        <taxon>Ascomycota</taxon>
        <taxon>Pezizomycotina</taxon>
        <taxon>Eurotiomycetes</taxon>
        <taxon>Eurotiomycetidae</taxon>
        <taxon>Eurotiales</taxon>
        <taxon>Aspergillaceae</taxon>
        <taxon>Aspergillus</taxon>
        <taxon>Aspergillus subgen. Aspergillus</taxon>
    </lineage>
</organism>
<dbReference type="AlphaFoldDB" id="A0A1E3BEM7"/>
<reference evidence="5 6" key="1">
    <citation type="journal article" date="2016" name="BMC Genomics">
        <title>Comparative genomic and transcriptomic analyses of the Fuzhuan brick tea-fermentation fungus Aspergillus cristatus.</title>
        <authorList>
            <person name="Ge Y."/>
            <person name="Wang Y."/>
            <person name="Liu Y."/>
            <person name="Tan Y."/>
            <person name="Ren X."/>
            <person name="Zhang X."/>
            <person name="Hyde K.D."/>
            <person name="Liu Y."/>
            <person name="Liu Z."/>
        </authorList>
    </citation>
    <scope>NUCLEOTIDE SEQUENCE [LARGE SCALE GENOMIC DNA]</scope>
    <source>
        <strain evidence="5 6">GZAAS20.1005</strain>
    </source>
</reference>
<evidence type="ECO:0000259" key="4">
    <source>
        <dbReference type="SMART" id="SM01233"/>
    </source>
</evidence>
<evidence type="ECO:0000256" key="2">
    <source>
        <dbReference type="ARBA" id="ARBA00022490"/>
    </source>
</evidence>
<dbReference type="PANTHER" id="PTHR12299:SF17">
    <property type="entry name" value="AT19571P-RELATED"/>
    <property type="match status" value="1"/>
</dbReference>
<comment type="caution">
    <text evidence="5">The sequence shown here is derived from an EMBL/GenBank/DDBJ whole genome shotgun (WGS) entry which is preliminary data.</text>
</comment>